<organism evidence="2 3">
    <name type="scientific">Plenodomus tracheiphilus IPT5</name>
    <dbReference type="NCBI Taxonomy" id="1408161"/>
    <lineage>
        <taxon>Eukaryota</taxon>
        <taxon>Fungi</taxon>
        <taxon>Dikarya</taxon>
        <taxon>Ascomycota</taxon>
        <taxon>Pezizomycotina</taxon>
        <taxon>Dothideomycetes</taxon>
        <taxon>Pleosporomycetidae</taxon>
        <taxon>Pleosporales</taxon>
        <taxon>Pleosporineae</taxon>
        <taxon>Leptosphaeriaceae</taxon>
        <taxon>Plenodomus</taxon>
    </lineage>
</organism>
<evidence type="ECO:0000313" key="3">
    <source>
        <dbReference type="Proteomes" id="UP000799423"/>
    </source>
</evidence>
<dbReference type="AlphaFoldDB" id="A0A6A7ASC0"/>
<sequence>MKLAGRQDPQADIFKLVHAWLRSSKHRCLLVLDNVSNARFLLDVQSNGQRQPASQLWTALRPLREYLPHCGHGSVLVTTRSKEAALKLVERHDVTTVKPMDSATAVALFEKKLGTQGDRHDVAELAAALEYMPLAIVQAAAYISQRAPRCSLRQYLDEFRKSECKKTSLLNPARVSSGETGRRQPTTTAARQPPWPRPPPCCSRRAAQPRDSPRDSLRARSCYTFSVLHPTPVGPDLRQRDATTLRLEEQDEGRYRDLDILDILDILSVSGASCCSCTRLASGS</sequence>
<evidence type="ECO:0000313" key="2">
    <source>
        <dbReference type="EMBL" id="KAF2845257.1"/>
    </source>
</evidence>
<dbReference type="SUPFAM" id="SSF52540">
    <property type="entry name" value="P-loop containing nucleoside triphosphate hydrolases"/>
    <property type="match status" value="1"/>
</dbReference>
<proteinExistence type="predicted"/>
<feature type="compositionally biased region" description="Low complexity" evidence="1">
    <location>
        <begin position="183"/>
        <end position="192"/>
    </location>
</feature>
<evidence type="ECO:0008006" key="4">
    <source>
        <dbReference type="Google" id="ProtNLM"/>
    </source>
</evidence>
<name>A0A6A7ASC0_9PLEO</name>
<dbReference type="OrthoDB" id="20872at2759"/>
<evidence type="ECO:0000256" key="1">
    <source>
        <dbReference type="SAM" id="MobiDB-lite"/>
    </source>
</evidence>
<accession>A0A6A7ASC0</accession>
<feature type="region of interest" description="Disordered" evidence="1">
    <location>
        <begin position="170"/>
        <end position="216"/>
    </location>
</feature>
<gene>
    <name evidence="2" type="ORF">T440DRAFT_279285</name>
</gene>
<keyword evidence="3" id="KW-1185">Reference proteome</keyword>
<reference evidence="2" key="1">
    <citation type="submission" date="2020-01" db="EMBL/GenBank/DDBJ databases">
        <authorList>
            <consortium name="DOE Joint Genome Institute"/>
            <person name="Haridas S."/>
            <person name="Albert R."/>
            <person name="Binder M."/>
            <person name="Bloem J."/>
            <person name="Labutti K."/>
            <person name="Salamov A."/>
            <person name="Andreopoulos B."/>
            <person name="Baker S.E."/>
            <person name="Barry K."/>
            <person name="Bills G."/>
            <person name="Bluhm B.H."/>
            <person name="Cannon C."/>
            <person name="Castanera R."/>
            <person name="Culley D.E."/>
            <person name="Daum C."/>
            <person name="Ezra D."/>
            <person name="Gonzalez J.B."/>
            <person name="Henrissat B."/>
            <person name="Kuo A."/>
            <person name="Liang C."/>
            <person name="Lipzen A."/>
            <person name="Lutzoni F."/>
            <person name="Magnuson J."/>
            <person name="Mondo S."/>
            <person name="Nolan M."/>
            <person name="Ohm R."/>
            <person name="Pangilinan J."/>
            <person name="Park H.-J."/>
            <person name="Ramirez L."/>
            <person name="Alfaro M."/>
            <person name="Sun H."/>
            <person name="Tritt A."/>
            <person name="Yoshinaga Y."/>
            <person name="Zwiers L.-H."/>
            <person name="Turgeon B.G."/>
            <person name="Goodwin S.B."/>
            <person name="Spatafora J.W."/>
            <person name="Crous P.W."/>
            <person name="Grigoriev I.V."/>
        </authorList>
    </citation>
    <scope>NUCLEOTIDE SEQUENCE</scope>
    <source>
        <strain evidence="2">IPT5</strain>
    </source>
</reference>
<dbReference type="EMBL" id="MU006350">
    <property type="protein sequence ID" value="KAF2845257.1"/>
    <property type="molecule type" value="Genomic_DNA"/>
</dbReference>
<dbReference type="Gene3D" id="3.40.50.300">
    <property type="entry name" value="P-loop containing nucleotide triphosphate hydrolases"/>
    <property type="match status" value="1"/>
</dbReference>
<protein>
    <recommendedName>
        <fullName evidence="4">NB-ARC domain-containing protein</fullName>
    </recommendedName>
</protein>
<dbReference type="Proteomes" id="UP000799423">
    <property type="component" value="Unassembled WGS sequence"/>
</dbReference>
<dbReference type="InterPro" id="IPR027417">
    <property type="entry name" value="P-loop_NTPase"/>
</dbReference>